<comment type="subcellular location">
    <subcellularLocation>
        <location evidence="2">Cytoplasm</location>
    </subcellularLocation>
    <subcellularLocation>
        <location evidence="1">Nucleus</location>
    </subcellularLocation>
</comment>
<keyword evidence="5" id="KW-0698">rRNA processing</keyword>
<dbReference type="Pfam" id="PF03725">
    <property type="entry name" value="RNase_PH_C"/>
    <property type="match status" value="1"/>
</dbReference>
<dbReference type="GO" id="GO:0000177">
    <property type="term" value="C:cytoplasmic exosome (RNase complex)"/>
    <property type="evidence" value="ECO:0007669"/>
    <property type="project" value="TreeGrafter"/>
</dbReference>
<evidence type="ECO:0000256" key="5">
    <source>
        <dbReference type="ARBA" id="ARBA00022552"/>
    </source>
</evidence>
<dbReference type="PANTHER" id="PTHR11953:SF2">
    <property type="entry name" value="EXOSOME COMPLEX COMPONENT MTR3"/>
    <property type="match status" value="1"/>
</dbReference>
<reference evidence="11 12" key="1">
    <citation type="journal article" date="2018" name="Cell">
        <title>The Chara Genome: Secondary Complexity and Implications for Plant Terrestrialization.</title>
        <authorList>
            <person name="Nishiyama T."/>
            <person name="Sakayama H."/>
            <person name="Vries J.D."/>
            <person name="Buschmann H."/>
            <person name="Saint-Marcoux D."/>
            <person name="Ullrich K.K."/>
            <person name="Haas F.B."/>
            <person name="Vanderstraeten L."/>
            <person name="Becker D."/>
            <person name="Lang D."/>
            <person name="Vosolsobe S."/>
            <person name="Rombauts S."/>
            <person name="Wilhelmsson P.K.I."/>
            <person name="Janitza P."/>
            <person name="Kern R."/>
            <person name="Heyl A."/>
            <person name="Rumpler F."/>
            <person name="Villalobos L.I.A.C."/>
            <person name="Clay J.M."/>
            <person name="Skokan R."/>
            <person name="Toyoda A."/>
            <person name="Suzuki Y."/>
            <person name="Kagoshima H."/>
            <person name="Schijlen E."/>
            <person name="Tajeshwar N."/>
            <person name="Catarino B."/>
            <person name="Hetherington A.J."/>
            <person name="Saltykova A."/>
            <person name="Bonnot C."/>
            <person name="Breuninger H."/>
            <person name="Symeonidi A."/>
            <person name="Radhakrishnan G.V."/>
            <person name="Van Nieuwerburgh F."/>
            <person name="Deforce D."/>
            <person name="Chang C."/>
            <person name="Karol K.G."/>
            <person name="Hedrich R."/>
            <person name="Ulvskov P."/>
            <person name="Glockner G."/>
            <person name="Delwiche C.F."/>
            <person name="Petrasek J."/>
            <person name="Van de Peer Y."/>
            <person name="Friml J."/>
            <person name="Beilby M."/>
            <person name="Dolan L."/>
            <person name="Kohara Y."/>
            <person name="Sugano S."/>
            <person name="Fujiyama A."/>
            <person name="Delaux P.-M."/>
            <person name="Quint M."/>
            <person name="TheiBen G."/>
            <person name="Hagemann M."/>
            <person name="Harholt J."/>
            <person name="Dunand C."/>
            <person name="Zachgo S."/>
            <person name="Langdale J."/>
            <person name="Maumus F."/>
            <person name="Straeten D.V.D."/>
            <person name="Gould S.B."/>
            <person name="Rensing S.A."/>
        </authorList>
    </citation>
    <scope>NUCLEOTIDE SEQUENCE [LARGE SCALE GENOMIC DNA]</scope>
    <source>
        <strain evidence="11 12">S276</strain>
    </source>
</reference>
<comment type="similarity">
    <text evidence="3">Belongs to the RNase PH family.</text>
</comment>
<gene>
    <name evidence="11" type="ORF">CBR_g4182</name>
</gene>
<dbReference type="Gramene" id="GBG69488">
    <property type="protein sequence ID" value="GBG69488"/>
    <property type="gene ID" value="CBR_g4182"/>
</dbReference>
<dbReference type="GO" id="GO:0071051">
    <property type="term" value="P:poly(A)-dependent snoRNA 3'-end processing"/>
    <property type="evidence" value="ECO:0007669"/>
    <property type="project" value="TreeGrafter"/>
</dbReference>
<evidence type="ECO:0000256" key="2">
    <source>
        <dbReference type="ARBA" id="ARBA00004496"/>
    </source>
</evidence>
<keyword evidence="6" id="KW-0271">Exosome</keyword>
<keyword evidence="4" id="KW-0963">Cytoplasm</keyword>
<dbReference type="PANTHER" id="PTHR11953">
    <property type="entry name" value="EXOSOME COMPLEX COMPONENT"/>
    <property type="match status" value="1"/>
</dbReference>
<dbReference type="AlphaFoldDB" id="A0A388KHK5"/>
<keyword evidence="8" id="KW-0539">Nucleus</keyword>
<dbReference type="InterPro" id="IPR027408">
    <property type="entry name" value="PNPase/RNase_PH_dom_sf"/>
</dbReference>
<keyword evidence="12" id="KW-1185">Reference proteome</keyword>
<dbReference type="InterPro" id="IPR020568">
    <property type="entry name" value="Ribosomal_Su5_D2-typ_SF"/>
</dbReference>
<evidence type="ECO:0000313" key="11">
    <source>
        <dbReference type="EMBL" id="GBG69488.1"/>
    </source>
</evidence>
<proteinExistence type="inferred from homology"/>
<protein>
    <submittedName>
        <fullName evidence="11">Uncharacterized protein</fullName>
    </submittedName>
</protein>
<evidence type="ECO:0000256" key="6">
    <source>
        <dbReference type="ARBA" id="ARBA00022835"/>
    </source>
</evidence>
<dbReference type="CDD" id="cd11371">
    <property type="entry name" value="RNase_PH_MTR3"/>
    <property type="match status" value="1"/>
</dbReference>
<evidence type="ECO:0000259" key="9">
    <source>
        <dbReference type="Pfam" id="PF01138"/>
    </source>
</evidence>
<dbReference type="Proteomes" id="UP000265515">
    <property type="component" value="Unassembled WGS sequence"/>
</dbReference>
<comment type="caution">
    <text evidence="11">The sequence shown here is derived from an EMBL/GenBank/DDBJ whole genome shotgun (WGS) entry which is preliminary data.</text>
</comment>
<sequence>MLRRRFKVNERIDRVKITWLKEHTVTVIFRERARFLPKKVKDDIVRAYEDDKIQDGSLEAENFRRGRVKVESPNVVLCVAKSRAIAAWMVTKGHDDITIGLDTYKMKFKPWMSKAQPREQRREEDELTFWVIAVQVPLDSLFYLEAQVAKAIGPIIRTHPTEPDLSHESERFLGVQIAFIELHGSPRWDFTAKDYAKDGILRQAHLSIYGRAMVVNGALFALLCSYKSRGRDTPFIGGQREFYRQCSGKRIFWRQKLRDHTLVVFDDDTVEKWPLEVEGVANSSESGKGEVTVAVVSKGGQPPPMKKKKPRWFSEHPGIAAGKPWEKMGMSQETCKDDVLPVLDGRGLRIDERTPEECRPAFLKTGTISQGTGSAYAEFGNTKVLVGVYGPRETNRTSVDVGRLVCDVKVAAFATPVRGKYGQTKDDREYGVMLHRSLIGAVDVHSFPGLTVDVFALILQSGGADIAVVTTCASMALAHARVPMHDLVAATCVSYVDKELLLDPSTEEERQEDGALYLAAMSGKGSTYCLCRTCTIASMCSASSTVLIDQRSVMWNTCSRLPCCRMREVVMSDCLAGHSMLARQKENEQNYLYVAAGSLSGSQISTVIHSTICSRHQWYWDTRG</sequence>
<dbReference type="SUPFAM" id="SSF54211">
    <property type="entry name" value="Ribosomal protein S5 domain 2-like"/>
    <property type="match status" value="1"/>
</dbReference>
<name>A0A388KHK5_CHABU</name>
<dbReference type="InterPro" id="IPR015847">
    <property type="entry name" value="ExoRNase_PH_dom2"/>
</dbReference>
<dbReference type="GO" id="GO:0005730">
    <property type="term" value="C:nucleolus"/>
    <property type="evidence" value="ECO:0007669"/>
    <property type="project" value="TreeGrafter"/>
</dbReference>
<evidence type="ECO:0000256" key="1">
    <source>
        <dbReference type="ARBA" id="ARBA00004123"/>
    </source>
</evidence>
<dbReference type="GO" id="GO:0003723">
    <property type="term" value="F:RNA binding"/>
    <property type="evidence" value="ECO:0007669"/>
    <property type="project" value="UniProtKB-KW"/>
</dbReference>
<dbReference type="GO" id="GO:0000176">
    <property type="term" value="C:nuclear exosome (RNase complex)"/>
    <property type="evidence" value="ECO:0007669"/>
    <property type="project" value="TreeGrafter"/>
</dbReference>
<feature type="domain" description="Exoribonuclease phosphorolytic" evidence="9">
    <location>
        <begin position="357"/>
        <end position="483"/>
    </location>
</feature>
<evidence type="ECO:0000256" key="8">
    <source>
        <dbReference type="ARBA" id="ARBA00023242"/>
    </source>
</evidence>
<dbReference type="STRING" id="69332.A0A388KHK5"/>
<evidence type="ECO:0000259" key="10">
    <source>
        <dbReference type="Pfam" id="PF03725"/>
    </source>
</evidence>
<evidence type="ECO:0000313" key="12">
    <source>
        <dbReference type="Proteomes" id="UP000265515"/>
    </source>
</evidence>
<dbReference type="OrthoDB" id="27298at2759"/>
<evidence type="ECO:0000256" key="7">
    <source>
        <dbReference type="ARBA" id="ARBA00022884"/>
    </source>
</evidence>
<evidence type="ECO:0000256" key="3">
    <source>
        <dbReference type="ARBA" id="ARBA00006678"/>
    </source>
</evidence>
<keyword evidence="7" id="KW-0694">RNA-binding</keyword>
<dbReference type="InterPro" id="IPR001247">
    <property type="entry name" value="ExoRNase_PH_dom1"/>
</dbReference>
<organism evidence="11 12">
    <name type="scientific">Chara braunii</name>
    <name type="common">Braun's stonewort</name>
    <dbReference type="NCBI Taxonomy" id="69332"/>
    <lineage>
        <taxon>Eukaryota</taxon>
        <taxon>Viridiplantae</taxon>
        <taxon>Streptophyta</taxon>
        <taxon>Charophyceae</taxon>
        <taxon>Charales</taxon>
        <taxon>Characeae</taxon>
        <taxon>Chara</taxon>
    </lineage>
</organism>
<dbReference type="GO" id="GO:0034475">
    <property type="term" value="P:U4 snRNA 3'-end processing"/>
    <property type="evidence" value="ECO:0007669"/>
    <property type="project" value="TreeGrafter"/>
</dbReference>
<accession>A0A388KHK5</accession>
<dbReference type="GO" id="GO:0071028">
    <property type="term" value="P:nuclear mRNA surveillance"/>
    <property type="evidence" value="ECO:0007669"/>
    <property type="project" value="TreeGrafter"/>
</dbReference>
<dbReference type="EMBL" id="BFEA01000115">
    <property type="protein sequence ID" value="GBG69488.1"/>
    <property type="molecule type" value="Genomic_DNA"/>
</dbReference>
<dbReference type="GO" id="GO:0006364">
    <property type="term" value="P:rRNA processing"/>
    <property type="evidence" value="ECO:0007669"/>
    <property type="project" value="UniProtKB-KW"/>
</dbReference>
<feature type="domain" description="Exoribonuclease phosphorolytic" evidence="10">
    <location>
        <begin position="486"/>
        <end position="524"/>
    </location>
</feature>
<dbReference type="Gene3D" id="3.30.230.70">
    <property type="entry name" value="GHMP Kinase, N-terminal domain"/>
    <property type="match status" value="1"/>
</dbReference>
<evidence type="ECO:0000256" key="4">
    <source>
        <dbReference type="ARBA" id="ARBA00022490"/>
    </source>
</evidence>
<dbReference type="Pfam" id="PF01138">
    <property type="entry name" value="RNase_PH"/>
    <property type="match status" value="1"/>
</dbReference>
<dbReference type="InterPro" id="IPR050080">
    <property type="entry name" value="RNase_PH"/>
</dbReference>
<dbReference type="GO" id="GO:0016075">
    <property type="term" value="P:rRNA catabolic process"/>
    <property type="evidence" value="ECO:0007669"/>
    <property type="project" value="TreeGrafter"/>
</dbReference>